<accession>A0A383BGD7</accession>
<organism evidence="1">
    <name type="scientific">marine metagenome</name>
    <dbReference type="NCBI Taxonomy" id="408172"/>
    <lineage>
        <taxon>unclassified sequences</taxon>
        <taxon>metagenomes</taxon>
        <taxon>ecological metagenomes</taxon>
    </lineage>
</organism>
<reference evidence="1" key="1">
    <citation type="submission" date="2018-05" db="EMBL/GenBank/DDBJ databases">
        <authorList>
            <person name="Lanie J.A."/>
            <person name="Ng W.-L."/>
            <person name="Kazmierczak K.M."/>
            <person name="Andrzejewski T.M."/>
            <person name="Davidsen T.M."/>
            <person name="Wayne K.J."/>
            <person name="Tettelin H."/>
            <person name="Glass J.I."/>
            <person name="Rusch D."/>
            <person name="Podicherti R."/>
            <person name="Tsui H.-C.T."/>
            <person name="Winkler M.E."/>
        </authorList>
    </citation>
    <scope>NUCLEOTIDE SEQUENCE</scope>
</reference>
<protein>
    <submittedName>
        <fullName evidence="1">Uncharacterized protein</fullName>
    </submittedName>
</protein>
<dbReference type="EMBL" id="UINC01199846">
    <property type="protein sequence ID" value="SVE18465.1"/>
    <property type="molecule type" value="Genomic_DNA"/>
</dbReference>
<dbReference type="AlphaFoldDB" id="A0A383BGD7"/>
<evidence type="ECO:0000313" key="1">
    <source>
        <dbReference type="EMBL" id="SVE18465.1"/>
    </source>
</evidence>
<gene>
    <name evidence="1" type="ORF">METZ01_LOCUS471319</name>
</gene>
<proteinExistence type="predicted"/>
<sequence>MLEEGSLLPTDLAWHDPMETWAELSHVAATINQAAETAVEEEGSAVGETRGGG</sequence>
<name>A0A383BGD7_9ZZZZ</name>
<feature type="non-terminal residue" evidence="1">
    <location>
        <position position="53"/>
    </location>
</feature>